<proteinExistence type="predicted"/>
<reference evidence="3 4" key="1">
    <citation type="submission" date="2019-05" db="EMBL/GenBank/DDBJ databases">
        <title>Nesterenkonia sp. GY239, isolated from the Southern Atlantic Ocean.</title>
        <authorList>
            <person name="Zhang G."/>
        </authorList>
    </citation>
    <scope>NUCLEOTIDE SEQUENCE [LARGE SCALE GENOMIC DNA]</scope>
    <source>
        <strain evidence="3 4">GY239</strain>
    </source>
</reference>
<protein>
    <submittedName>
        <fullName evidence="3">Aldehyde dehydrogenase (NADP(+))</fullName>
    </submittedName>
</protein>
<dbReference type="CDD" id="cd07129">
    <property type="entry name" value="ALDH_KGSADH"/>
    <property type="match status" value="1"/>
</dbReference>
<evidence type="ECO:0000313" key="3">
    <source>
        <dbReference type="EMBL" id="TLP79897.1"/>
    </source>
</evidence>
<dbReference type="GO" id="GO:0016620">
    <property type="term" value="F:oxidoreductase activity, acting on the aldehyde or oxo group of donors, NAD or NADP as acceptor"/>
    <property type="evidence" value="ECO:0007669"/>
    <property type="project" value="InterPro"/>
</dbReference>
<dbReference type="RefSeq" id="WP_138168861.1">
    <property type="nucleotide sequence ID" value="NZ_VAWA01000001.1"/>
</dbReference>
<evidence type="ECO:0000313" key="4">
    <source>
        <dbReference type="Proteomes" id="UP000306544"/>
    </source>
</evidence>
<dbReference type="AlphaFoldDB" id="A0A5R9AMP0"/>
<dbReference type="Gene3D" id="3.40.309.10">
    <property type="entry name" value="Aldehyde Dehydrogenase, Chain A, domain 2"/>
    <property type="match status" value="1"/>
</dbReference>
<comment type="caution">
    <text evidence="3">The sequence shown here is derived from an EMBL/GenBank/DDBJ whole genome shotgun (WGS) entry which is preliminary data.</text>
</comment>
<dbReference type="Pfam" id="PF00171">
    <property type="entry name" value="Aldedh"/>
    <property type="match status" value="1"/>
</dbReference>
<dbReference type="OrthoDB" id="9770537at2"/>
<dbReference type="PANTHER" id="PTHR43353:SF3">
    <property type="entry name" value="ALDEHYDE DEHYDROGENASE-RELATED"/>
    <property type="match status" value="1"/>
</dbReference>
<name>A0A5R9AMP0_9MICC</name>
<feature type="domain" description="Aldehyde dehydrogenase" evidence="2">
    <location>
        <begin position="3"/>
        <end position="423"/>
    </location>
</feature>
<evidence type="ECO:0000256" key="1">
    <source>
        <dbReference type="ARBA" id="ARBA00023002"/>
    </source>
</evidence>
<sequence length="479" mass="51110">MSVEAKVTKAHEAFLAMGTRTLQERAEWMEAVAEALEGHREQLVEVGQAETHLPAARLNTELTRTVFQLQLLAQEVRQGQFLDATIDHQDPDWGMGPRPDIRRVNVPLGVVGVFGASNFPFAFSVAGGDTASAWAAGCPVVHKIHGGHVKLGELTARVIEDSLQQAGAPEGMFSAITGREAGIELVEHPQVKAIGFTGSVPGGRALFDRAAARPEPIPFYGELGSINPVVVTENAWQQRGEKIAEGFVTSMTMGIGQFCTKPGLVLVPSAVAEQAKKAITDALQSVELPGKMLNDRIAEGFAEARQHVANLDGVARMADGGGENQDPPAPSVFSVEAGELGPEAEVLHTEMFGPAAVVITYENSAELLRVLGYLPGQLTGTIHAEQDEDIEDLMSALAQRCGRLLKNGWPTGVTVTYAQHHGGPYPATTALGTSVGTAAVSRFLRAVAYQDFADVDLPPALQESNPLGLRRRVDGEWKN</sequence>
<dbReference type="Proteomes" id="UP000306544">
    <property type="component" value="Unassembled WGS sequence"/>
</dbReference>
<dbReference type="EMBL" id="VAWA01000001">
    <property type="protein sequence ID" value="TLP79897.1"/>
    <property type="molecule type" value="Genomic_DNA"/>
</dbReference>
<dbReference type="InterPro" id="IPR015590">
    <property type="entry name" value="Aldehyde_DH_dom"/>
</dbReference>
<dbReference type="InterPro" id="IPR016163">
    <property type="entry name" value="Ald_DH_C"/>
</dbReference>
<evidence type="ECO:0000259" key="2">
    <source>
        <dbReference type="Pfam" id="PF00171"/>
    </source>
</evidence>
<dbReference type="PANTHER" id="PTHR43353">
    <property type="entry name" value="SUCCINATE-SEMIALDEHYDE DEHYDROGENASE, MITOCHONDRIAL"/>
    <property type="match status" value="1"/>
</dbReference>
<organism evidence="3 4">
    <name type="scientific">Nesterenkonia sphaerica</name>
    <dbReference type="NCBI Taxonomy" id="1804988"/>
    <lineage>
        <taxon>Bacteria</taxon>
        <taxon>Bacillati</taxon>
        <taxon>Actinomycetota</taxon>
        <taxon>Actinomycetes</taxon>
        <taxon>Micrococcales</taxon>
        <taxon>Micrococcaceae</taxon>
        <taxon>Nesterenkonia</taxon>
    </lineage>
</organism>
<dbReference type="InterPro" id="IPR016162">
    <property type="entry name" value="Ald_DH_N"/>
</dbReference>
<dbReference type="InterPro" id="IPR016161">
    <property type="entry name" value="Ald_DH/histidinol_DH"/>
</dbReference>
<keyword evidence="1" id="KW-0560">Oxidoreductase</keyword>
<dbReference type="Gene3D" id="3.40.605.10">
    <property type="entry name" value="Aldehyde Dehydrogenase, Chain A, domain 1"/>
    <property type="match status" value="1"/>
</dbReference>
<gene>
    <name evidence="3" type="ORF">FEF27_00455</name>
</gene>
<keyword evidence="4" id="KW-1185">Reference proteome</keyword>
<dbReference type="InterPro" id="IPR050740">
    <property type="entry name" value="Aldehyde_DH_Superfamily"/>
</dbReference>
<dbReference type="InterPro" id="IPR044151">
    <property type="entry name" value="ALDH_KGSADH"/>
</dbReference>
<accession>A0A5R9AMP0</accession>
<dbReference type="SUPFAM" id="SSF53720">
    <property type="entry name" value="ALDH-like"/>
    <property type="match status" value="1"/>
</dbReference>